<keyword evidence="8" id="KW-0254">Endocytosis</keyword>
<keyword evidence="14" id="KW-0325">Glycoprotein</keyword>
<feature type="compositionally biased region" description="Polar residues" evidence="16">
    <location>
        <begin position="407"/>
        <end position="443"/>
    </location>
</feature>
<keyword evidence="20" id="KW-1185">Reference proteome</keyword>
<dbReference type="Pfam" id="PF09067">
    <property type="entry name" value="EpoR_lig-bind"/>
    <property type="match status" value="1"/>
</dbReference>
<evidence type="ECO:0000256" key="16">
    <source>
        <dbReference type="SAM" id="MobiDB-lite"/>
    </source>
</evidence>
<feature type="signal peptide" evidence="18">
    <location>
        <begin position="1"/>
        <end position="20"/>
    </location>
</feature>
<dbReference type="PROSITE" id="PS01352">
    <property type="entry name" value="HEMATOPO_REC_L_F1"/>
    <property type="match status" value="1"/>
</dbReference>
<keyword evidence="7" id="KW-0597">Phosphoprotein</keyword>
<evidence type="ECO:0000256" key="17">
    <source>
        <dbReference type="SAM" id="Phobius"/>
    </source>
</evidence>
<feature type="transmembrane region" description="Helical" evidence="17">
    <location>
        <begin position="237"/>
        <end position="257"/>
    </location>
</feature>
<evidence type="ECO:0000256" key="3">
    <source>
        <dbReference type="ARBA" id="ARBA00007885"/>
    </source>
</evidence>
<dbReference type="CDD" id="cd00063">
    <property type="entry name" value="FN3"/>
    <property type="match status" value="1"/>
</dbReference>
<keyword evidence="10 18" id="KW-0732">Signal</keyword>
<evidence type="ECO:0000256" key="8">
    <source>
        <dbReference type="ARBA" id="ARBA00022583"/>
    </source>
</evidence>
<evidence type="ECO:0000313" key="21">
    <source>
        <dbReference type="RefSeq" id="XP_015279964.1"/>
    </source>
</evidence>
<evidence type="ECO:0000256" key="13">
    <source>
        <dbReference type="ARBA" id="ARBA00023170"/>
    </source>
</evidence>
<keyword evidence="9 17" id="KW-0812">Transmembrane</keyword>
<evidence type="ECO:0000256" key="9">
    <source>
        <dbReference type="ARBA" id="ARBA00022692"/>
    </source>
</evidence>
<organism evidence="20 21">
    <name type="scientific">Gekko japonicus</name>
    <name type="common">Schlegel's Japanese gecko</name>
    <dbReference type="NCBI Taxonomy" id="146911"/>
    <lineage>
        <taxon>Eukaryota</taxon>
        <taxon>Metazoa</taxon>
        <taxon>Chordata</taxon>
        <taxon>Craniata</taxon>
        <taxon>Vertebrata</taxon>
        <taxon>Euteleostomi</taxon>
        <taxon>Lepidosauria</taxon>
        <taxon>Squamata</taxon>
        <taxon>Bifurcata</taxon>
        <taxon>Gekkota</taxon>
        <taxon>Gekkonidae</taxon>
        <taxon>Gekkoninae</taxon>
        <taxon>Gekko</taxon>
    </lineage>
</organism>
<feature type="compositionally biased region" description="Polar residues" evidence="16">
    <location>
        <begin position="369"/>
        <end position="382"/>
    </location>
</feature>
<name>A0ABM1L1X7_GEKJA</name>
<comment type="subcellular location">
    <subcellularLocation>
        <location evidence="1">Cell membrane</location>
        <topology evidence="1">Single-pass type I membrane protein</topology>
    </subcellularLocation>
    <subcellularLocation>
        <location evidence="2">Secreted</location>
    </subcellularLocation>
</comment>
<evidence type="ECO:0000256" key="18">
    <source>
        <dbReference type="SAM" id="SignalP"/>
    </source>
</evidence>
<dbReference type="InterPro" id="IPR003961">
    <property type="entry name" value="FN3_dom"/>
</dbReference>
<evidence type="ECO:0000256" key="4">
    <source>
        <dbReference type="ARBA" id="ARBA00017448"/>
    </source>
</evidence>
<dbReference type="GeneID" id="107121556"/>
<evidence type="ECO:0000256" key="15">
    <source>
        <dbReference type="ARBA" id="ARBA00031294"/>
    </source>
</evidence>
<dbReference type="SUPFAM" id="SSF49265">
    <property type="entry name" value="Fibronectin type III"/>
    <property type="match status" value="2"/>
</dbReference>
<evidence type="ECO:0000256" key="12">
    <source>
        <dbReference type="ARBA" id="ARBA00023136"/>
    </source>
</evidence>
<evidence type="ECO:0000259" key="19">
    <source>
        <dbReference type="PROSITE" id="PS50853"/>
    </source>
</evidence>
<proteinExistence type="inferred from homology"/>
<reference evidence="21" key="1">
    <citation type="submission" date="2025-08" db="UniProtKB">
        <authorList>
            <consortium name="RefSeq"/>
        </authorList>
    </citation>
    <scope>IDENTIFICATION</scope>
</reference>
<evidence type="ECO:0000256" key="10">
    <source>
        <dbReference type="ARBA" id="ARBA00022729"/>
    </source>
</evidence>
<keyword evidence="11 17" id="KW-1133">Transmembrane helix</keyword>
<comment type="similarity">
    <text evidence="3">Belongs to the type I cytokine receptor family. Type 1 subfamily.</text>
</comment>
<evidence type="ECO:0000256" key="2">
    <source>
        <dbReference type="ARBA" id="ARBA00004613"/>
    </source>
</evidence>
<accession>A0ABM1L1X7</accession>
<sequence length="607" mass="67172">MDLWPLLFTLALVSANKSLSTSVERPHIIKCRSPEMETFSCYWNNGDFHSLTAPENIQLMYKKRLSEWKECPDYITAGENSCYFNTTYTSIWVPYCIKLISGNQTYDEKNVNVEDIVIPDPPIGLNWSILNTSPTGVYTDIEVTWEPPPSADVKKGWVTLKYQLQYKDVNGTKWNEPETPVLATKLPVYALKTCHDYEIRIRAKGPSDIYGEFSEILYVSFGAMGLVPCDEEFQVPWSLVIAFGTLGVMVMLSLILFSKQQKLKILILPPVPVPKIKGIDPDLLKKGKLDEVNSILACHGSYLPPLYGNDSWVEFIELDIDDAEERTGGSDTDRLLGDDHLKSHSCLGVRDDDSGRASCCEPDIPETDFSASDTCDGTSDIGQSKKANEKEEDLLCLDQKDGKKDNSNTQPPSDNSPEDQQPKTQVYNSTEVTSPPVRTQLSNQSSVANIDFYTQVSDITPGGSVVLSPGQKMKMGKPLSEVQKEPTVQCQPNFAMDSAYFCELDVKKCITVTPQEGAEPEAPEQSFPEGAYFATESLTTNAVNTTTAAVEEDAESSDMPVADYTSIHVVQSPQGLVLNATALPVPDKEFFLSCGYVSTDQLNKILP</sequence>
<gene>
    <name evidence="21" type="primary">GHR</name>
</gene>
<protein>
    <recommendedName>
        <fullName evidence="4">Growth hormone receptor</fullName>
    </recommendedName>
    <alternativeName>
        <fullName evidence="15">Somatotropin receptor</fullName>
    </alternativeName>
</protein>
<dbReference type="PROSITE" id="PS50853">
    <property type="entry name" value="FN3"/>
    <property type="match status" value="1"/>
</dbReference>
<dbReference type="InterPro" id="IPR036116">
    <property type="entry name" value="FN3_sf"/>
</dbReference>
<dbReference type="InterPro" id="IPR015152">
    <property type="entry name" value="Growth/epo_recpt_lig-bind"/>
</dbReference>
<evidence type="ECO:0000256" key="5">
    <source>
        <dbReference type="ARBA" id="ARBA00022475"/>
    </source>
</evidence>
<keyword evidence="12 17" id="KW-0472">Membrane</keyword>
<evidence type="ECO:0000256" key="11">
    <source>
        <dbReference type="ARBA" id="ARBA00022989"/>
    </source>
</evidence>
<feature type="region of interest" description="Disordered" evidence="16">
    <location>
        <begin position="365"/>
        <end position="443"/>
    </location>
</feature>
<dbReference type="InterPro" id="IPR003528">
    <property type="entry name" value="Long_hematopoietin_rcpt_CS"/>
</dbReference>
<evidence type="ECO:0000256" key="14">
    <source>
        <dbReference type="ARBA" id="ARBA00023180"/>
    </source>
</evidence>
<keyword evidence="13 21" id="KW-0675">Receptor</keyword>
<evidence type="ECO:0000256" key="7">
    <source>
        <dbReference type="ARBA" id="ARBA00022553"/>
    </source>
</evidence>
<dbReference type="Proteomes" id="UP000694871">
    <property type="component" value="Unplaced"/>
</dbReference>
<feature type="domain" description="Fibronectin type-III" evidence="19">
    <location>
        <begin position="121"/>
        <end position="224"/>
    </location>
</feature>
<dbReference type="InterPro" id="IPR013783">
    <property type="entry name" value="Ig-like_fold"/>
</dbReference>
<keyword evidence="6" id="KW-0964">Secreted</keyword>
<feature type="chain" id="PRO_5046178460" description="Growth hormone receptor" evidence="18">
    <location>
        <begin position="21"/>
        <end position="607"/>
    </location>
</feature>
<evidence type="ECO:0000256" key="6">
    <source>
        <dbReference type="ARBA" id="ARBA00022525"/>
    </source>
</evidence>
<evidence type="ECO:0000313" key="20">
    <source>
        <dbReference type="Proteomes" id="UP000694871"/>
    </source>
</evidence>
<dbReference type="RefSeq" id="XP_015279964.1">
    <property type="nucleotide sequence ID" value="XM_015424478.1"/>
</dbReference>
<dbReference type="Gene3D" id="2.60.40.10">
    <property type="entry name" value="Immunoglobulins"/>
    <property type="match status" value="2"/>
</dbReference>
<keyword evidence="5" id="KW-1003">Cell membrane</keyword>
<dbReference type="Pfam" id="PF12772">
    <property type="entry name" value="GHBP"/>
    <property type="match status" value="1"/>
</dbReference>
<dbReference type="InterPro" id="IPR025871">
    <property type="entry name" value="GHBP"/>
</dbReference>
<evidence type="ECO:0000256" key="1">
    <source>
        <dbReference type="ARBA" id="ARBA00004251"/>
    </source>
</evidence>